<reference evidence="1 2" key="1">
    <citation type="journal article" date="2020" name="ISME J.">
        <title>Comparative genomics reveals insights into cyanobacterial evolution and habitat adaptation.</title>
        <authorList>
            <person name="Chen M.Y."/>
            <person name="Teng W.K."/>
            <person name="Zhao L."/>
            <person name="Hu C.X."/>
            <person name="Zhou Y.K."/>
            <person name="Han B.P."/>
            <person name="Song L.R."/>
            <person name="Shu W.S."/>
        </authorList>
    </citation>
    <scope>NUCLEOTIDE SEQUENCE [LARGE SCALE GENOMIC DNA]</scope>
    <source>
        <strain evidence="1 2">FACHB-288</strain>
    </source>
</reference>
<keyword evidence="2" id="KW-1185">Reference proteome</keyword>
<proteinExistence type="predicted"/>
<protein>
    <submittedName>
        <fullName evidence="1">Uncharacterized protein</fullName>
    </submittedName>
</protein>
<evidence type="ECO:0000313" key="2">
    <source>
        <dbReference type="Proteomes" id="UP000658514"/>
    </source>
</evidence>
<gene>
    <name evidence="1" type="ORF">H6G24_13665</name>
</gene>
<accession>A0ABR8A977</accession>
<sequence>MVKVPHPIQSYSPLYRVRERTKSISGDKLSLYFTLAEDIKVAFYY</sequence>
<dbReference type="Proteomes" id="UP000658514">
    <property type="component" value="Unassembled WGS sequence"/>
</dbReference>
<dbReference type="RefSeq" id="WP_190547204.1">
    <property type="nucleotide sequence ID" value="NZ_CAWPNO010000050.1"/>
</dbReference>
<organism evidence="1 2">
    <name type="scientific">Calothrix parietina FACHB-288</name>
    <dbReference type="NCBI Taxonomy" id="2692896"/>
    <lineage>
        <taxon>Bacteria</taxon>
        <taxon>Bacillati</taxon>
        <taxon>Cyanobacteriota</taxon>
        <taxon>Cyanophyceae</taxon>
        <taxon>Nostocales</taxon>
        <taxon>Calotrichaceae</taxon>
        <taxon>Calothrix</taxon>
    </lineage>
</organism>
<comment type="caution">
    <text evidence="1">The sequence shown here is derived from an EMBL/GenBank/DDBJ whole genome shotgun (WGS) entry which is preliminary data.</text>
</comment>
<dbReference type="EMBL" id="JACJQH010000019">
    <property type="protein sequence ID" value="MBD2196535.1"/>
    <property type="molecule type" value="Genomic_DNA"/>
</dbReference>
<evidence type="ECO:0000313" key="1">
    <source>
        <dbReference type="EMBL" id="MBD2196535.1"/>
    </source>
</evidence>
<name>A0ABR8A977_9CYAN</name>